<keyword evidence="1" id="KW-0539">Nucleus</keyword>
<dbReference type="GO" id="GO:0003677">
    <property type="term" value="F:DNA binding"/>
    <property type="evidence" value="ECO:0007669"/>
    <property type="project" value="InterPro"/>
</dbReference>
<gene>
    <name evidence="4" type="ORF">CGSP_10270</name>
</gene>
<dbReference type="GO" id="GO:0006351">
    <property type="term" value="P:DNA-templated transcription"/>
    <property type="evidence" value="ECO:0007669"/>
    <property type="project" value="InterPro"/>
</dbReference>
<evidence type="ECO:0000259" key="3">
    <source>
        <dbReference type="SMART" id="SM00906"/>
    </source>
</evidence>
<dbReference type="Gene3D" id="3.40.50.200">
    <property type="entry name" value="Peptidase S8/S53 domain"/>
    <property type="match status" value="1"/>
</dbReference>
<evidence type="ECO:0000313" key="4">
    <source>
        <dbReference type="EMBL" id="AGI63877.1"/>
    </source>
</evidence>
<dbReference type="SMART" id="SM00906">
    <property type="entry name" value="Fungal_trans"/>
    <property type="match status" value="1"/>
</dbReference>
<sequence>MASFSSRGPNVVVPGLLKPDITGPGVSILAGWSGTGPTGLDIDTRKIDWNVISGTSMSCPHLSGIATFILARRPEWSPAAIRSAIMTTAYTTTKGTQSPLLDSANDKAASVFDYGNGHVDPVAALNPGLIYDISPDDYLDFLCAVNSTSAFTNGITRSNFTCASNQTYSVYDLNYPSFSALYDSSTNGSYTATFKRTVTNVGGAGTYKVDISLTDPALVKVAVTPETLTFSEAGEKQSFVVSATLGSSPGADAKSQGRLVWNLSGLALRQCIELGYHRNVKRFHLRTNLLRLELRKRAFWCAYQMDCAASVNLGLPLTLPIQEVDAELPLDIDDSAISETEVQGSPRTSPTGPPTTVSHALHQFDIRCIWARIYAVFYSNVSIENSDKEKHQRRVQTFRRELDDWMARTPPEPRRAAVPLTVFSNMEDYKLTYYETILFLYRGQLTDKKDQEDDVFLECAQAAASICQGCKRLYIGKPINYTWSTLHLLFLAGLTYMHCLWTSSAVRRSVRVDNVSTIFTTCTMLLAIMAERWEAAAPYRNLFEALSARTMAMVVDRNQVDRPVFQPSSLDSNEPNMEDMTNWASQIADDNMPDAFGSLLSGIMGDFGTEEEASGFYDSLWNF</sequence>
<evidence type="ECO:0000256" key="2">
    <source>
        <dbReference type="PROSITE-ProRule" id="PRU01240"/>
    </source>
</evidence>
<comment type="similarity">
    <text evidence="2">Belongs to the peptidase S8 family.</text>
</comment>
<dbReference type="SUPFAM" id="SSF52743">
    <property type="entry name" value="Subtilisin-like"/>
    <property type="match status" value="1"/>
</dbReference>
<dbReference type="GO" id="GO:0008270">
    <property type="term" value="F:zinc ion binding"/>
    <property type="evidence" value="ECO:0007669"/>
    <property type="project" value="InterPro"/>
</dbReference>
<dbReference type="Pfam" id="PF17766">
    <property type="entry name" value="fn3_6"/>
    <property type="match status" value="1"/>
</dbReference>
<reference evidence="4" key="2">
    <citation type="submission" date="2013-01" db="EMBL/GenBank/DDBJ databases">
        <authorList>
            <person name="Armijos V.D."/>
            <person name="Prusky D."/>
            <person name="Thon M.R."/>
        </authorList>
    </citation>
    <scope>NUCLEOTIDE SEQUENCE</scope>
    <source>
        <strain evidence="4">Cg-14</strain>
    </source>
</reference>
<dbReference type="PROSITE" id="PS51892">
    <property type="entry name" value="SUBTILASE"/>
    <property type="match status" value="1"/>
</dbReference>
<feature type="domain" description="Xylanolytic transcriptional activator regulatory" evidence="3">
    <location>
        <begin position="260"/>
        <end position="335"/>
    </location>
</feature>
<dbReference type="InterPro" id="IPR000209">
    <property type="entry name" value="Peptidase_S8/S53_dom"/>
</dbReference>
<dbReference type="InterPro" id="IPR041469">
    <property type="entry name" value="Subtilisin-like_FN3"/>
</dbReference>
<proteinExistence type="inferred from homology"/>
<name>M9QW17_COLGL</name>
<dbReference type="EMBL" id="KC544258">
    <property type="protein sequence ID" value="AGI63877.1"/>
    <property type="molecule type" value="Genomic_DNA"/>
</dbReference>
<organism evidence="4">
    <name type="scientific">Colletotrichum gloeosporioides</name>
    <name type="common">Anthracnose fungus</name>
    <name type="synonym">Glomerella cingulata</name>
    <dbReference type="NCBI Taxonomy" id="474922"/>
    <lineage>
        <taxon>Eukaryota</taxon>
        <taxon>Fungi</taxon>
        <taxon>Dikarya</taxon>
        <taxon>Ascomycota</taxon>
        <taxon>Pezizomycotina</taxon>
        <taxon>Sordariomycetes</taxon>
        <taxon>Hypocreomycetidae</taxon>
        <taxon>Glomerellales</taxon>
        <taxon>Glomerellaceae</taxon>
        <taxon>Colletotrichum</taxon>
        <taxon>Colletotrichum gloeosporioides species complex</taxon>
    </lineage>
</organism>
<reference evidence="4" key="1">
    <citation type="journal article" date="2013" name="PLoS ONE">
        <title>Horizontal transfer of a subtilisin gene from plants into an ancestor of the plant pathogenic fungal genus colletotrichum.</title>
        <authorList>
            <person name="Armijos Jaramillo V.D."/>
            <person name="Vargas W.A."/>
            <person name="Sukno S.A."/>
            <person name="Thon M.R."/>
        </authorList>
    </citation>
    <scope>NUCLEOTIDE SEQUENCE</scope>
    <source>
        <strain evidence="4">Cg-14</strain>
    </source>
</reference>
<dbReference type="Pfam" id="PF00082">
    <property type="entry name" value="Peptidase_S8"/>
    <property type="match status" value="1"/>
</dbReference>
<dbReference type="InterPro" id="IPR007219">
    <property type="entry name" value="XnlR_reg_dom"/>
</dbReference>
<dbReference type="AlphaFoldDB" id="M9QW17"/>
<dbReference type="InterPro" id="IPR036852">
    <property type="entry name" value="Peptidase_S8/S53_dom_sf"/>
</dbReference>
<accession>M9QW17</accession>
<evidence type="ECO:0000256" key="1">
    <source>
        <dbReference type="ARBA" id="ARBA00023242"/>
    </source>
</evidence>
<dbReference type="GO" id="GO:0004252">
    <property type="term" value="F:serine-type endopeptidase activity"/>
    <property type="evidence" value="ECO:0007669"/>
    <property type="project" value="InterPro"/>
</dbReference>
<protein>
    <recommendedName>
        <fullName evidence="3">Xylanolytic transcriptional activator regulatory domain-containing protein</fullName>
    </recommendedName>
</protein>
<dbReference type="InterPro" id="IPR045051">
    <property type="entry name" value="SBT"/>
</dbReference>
<comment type="caution">
    <text evidence="2">Lacks conserved residue(s) required for the propagation of feature annotation.</text>
</comment>
<dbReference type="CDD" id="cd12148">
    <property type="entry name" value="fungal_TF_MHR"/>
    <property type="match status" value="1"/>
</dbReference>
<dbReference type="GO" id="GO:0006508">
    <property type="term" value="P:proteolysis"/>
    <property type="evidence" value="ECO:0007669"/>
    <property type="project" value="InterPro"/>
</dbReference>
<dbReference type="Gene3D" id="2.60.40.2310">
    <property type="match status" value="1"/>
</dbReference>
<dbReference type="PANTHER" id="PTHR10795">
    <property type="entry name" value="PROPROTEIN CONVERTASE SUBTILISIN/KEXIN"/>
    <property type="match status" value="1"/>
</dbReference>